<dbReference type="InterPro" id="IPR008978">
    <property type="entry name" value="HSP20-like_chaperone"/>
</dbReference>
<feature type="compositionally biased region" description="Acidic residues" evidence="3">
    <location>
        <begin position="896"/>
        <end position="917"/>
    </location>
</feature>
<evidence type="ECO:0000259" key="4">
    <source>
        <dbReference type="PROSITE" id="PS51203"/>
    </source>
</evidence>
<dbReference type="EMBL" id="JAAIUW010000007">
    <property type="protein sequence ID" value="KAF7824802.1"/>
    <property type="molecule type" value="Genomic_DNA"/>
</dbReference>
<dbReference type="GO" id="GO:0051087">
    <property type="term" value="F:protein-folding chaperone binding"/>
    <property type="evidence" value="ECO:0007669"/>
    <property type="project" value="UniProtKB-ARBA"/>
</dbReference>
<dbReference type="Gene3D" id="2.60.40.790">
    <property type="match status" value="1"/>
</dbReference>
<feature type="region of interest" description="Disordered" evidence="3">
    <location>
        <begin position="675"/>
        <end position="708"/>
    </location>
</feature>
<accession>A0A834TNK3</accession>
<evidence type="ECO:0000313" key="5">
    <source>
        <dbReference type="EMBL" id="KAF7824802.1"/>
    </source>
</evidence>
<dbReference type="Pfam" id="PF04969">
    <property type="entry name" value="CS"/>
    <property type="match status" value="1"/>
</dbReference>
<dbReference type="CDD" id="cd05162">
    <property type="entry name" value="PWWP"/>
    <property type="match status" value="1"/>
</dbReference>
<feature type="compositionally biased region" description="Acidic residues" evidence="3">
    <location>
        <begin position="876"/>
        <end position="888"/>
    </location>
</feature>
<dbReference type="PANTHER" id="PTHR10688">
    <property type="entry name" value="PWWP DOMAIN-CONTAINING PROTEIN"/>
    <property type="match status" value="1"/>
</dbReference>
<dbReference type="GO" id="GO:0101031">
    <property type="term" value="C:protein folding chaperone complex"/>
    <property type="evidence" value="ECO:0007669"/>
    <property type="project" value="UniProtKB-ARBA"/>
</dbReference>
<name>A0A834TNK3_9FABA</name>
<dbReference type="InterPro" id="IPR007052">
    <property type="entry name" value="CS_dom"/>
</dbReference>
<dbReference type="OrthoDB" id="1914593at2759"/>
<feature type="compositionally biased region" description="Polar residues" evidence="3">
    <location>
        <begin position="473"/>
        <end position="507"/>
    </location>
</feature>
<dbReference type="CDD" id="cd06465">
    <property type="entry name" value="p23_hB-ind1_like"/>
    <property type="match status" value="1"/>
</dbReference>
<keyword evidence="6" id="KW-1185">Reference proteome</keyword>
<feature type="compositionally biased region" description="Basic and acidic residues" evidence="3">
    <location>
        <begin position="508"/>
        <end position="525"/>
    </location>
</feature>
<reference evidence="5" key="1">
    <citation type="submission" date="2020-09" db="EMBL/GenBank/DDBJ databases">
        <title>Genome-Enabled Discovery of Anthraquinone Biosynthesis in Senna tora.</title>
        <authorList>
            <person name="Kang S.-H."/>
            <person name="Pandey R.P."/>
            <person name="Lee C.-M."/>
            <person name="Sim J.-S."/>
            <person name="Jeong J.-T."/>
            <person name="Choi B.-S."/>
            <person name="Jung M."/>
            <person name="Ginzburg D."/>
            <person name="Zhao K."/>
            <person name="Won S.Y."/>
            <person name="Oh T.-J."/>
            <person name="Yu Y."/>
            <person name="Kim N.-H."/>
            <person name="Lee O.R."/>
            <person name="Lee T.-H."/>
            <person name="Bashyal P."/>
            <person name="Kim T.-S."/>
            <person name="Lee W.-H."/>
            <person name="Kawkins C."/>
            <person name="Kim C.-K."/>
            <person name="Kim J.S."/>
            <person name="Ahn B.O."/>
            <person name="Rhee S.Y."/>
            <person name="Sohng J.K."/>
        </authorList>
    </citation>
    <scope>NUCLEOTIDE SEQUENCE</scope>
    <source>
        <tissue evidence="5">Leaf</tissue>
    </source>
</reference>
<feature type="region of interest" description="Disordered" evidence="3">
    <location>
        <begin position="473"/>
        <end position="525"/>
    </location>
</feature>
<organism evidence="5 6">
    <name type="scientific">Senna tora</name>
    <dbReference type="NCBI Taxonomy" id="362788"/>
    <lineage>
        <taxon>Eukaryota</taxon>
        <taxon>Viridiplantae</taxon>
        <taxon>Streptophyta</taxon>
        <taxon>Embryophyta</taxon>
        <taxon>Tracheophyta</taxon>
        <taxon>Spermatophyta</taxon>
        <taxon>Magnoliopsida</taxon>
        <taxon>eudicotyledons</taxon>
        <taxon>Gunneridae</taxon>
        <taxon>Pentapetalae</taxon>
        <taxon>rosids</taxon>
        <taxon>fabids</taxon>
        <taxon>Fabales</taxon>
        <taxon>Fabaceae</taxon>
        <taxon>Caesalpinioideae</taxon>
        <taxon>Cassia clade</taxon>
        <taxon>Senna</taxon>
    </lineage>
</organism>
<dbReference type="GO" id="GO:0009408">
    <property type="term" value="P:response to heat"/>
    <property type="evidence" value="ECO:0007669"/>
    <property type="project" value="UniProtKB-ARBA"/>
</dbReference>
<feature type="region of interest" description="Disordered" evidence="3">
    <location>
        <begin position="377"/>
        <end position="411"/>
    </location>
</feature>
<dbReference type="InterPro" id="IPR052657">
    <property type="entry name" value="PDP_family_Arabidopsis"/>
</dbReference>
<dbReference type="PROSITE" id="PS51203">
    <property type="entry name" value="CS"/>
    <property type="match status" value="1"/>
</dbReference>
<dbReference type="PANTHER" id="PTHR10688:SF2">
    <property type="entry name" value="PWWP DOMAIN-CONTAINING PROTEIN"/>
    <property type="match status" value="1"/>
</dbReference>
<evidence type="ECO:0000256" key="2">
    <source>
        <dbReference type="ARBA" id="ARBA00067235"/>
    </source>
</evidence>
<sequence length="940" mass="107092">MAMIYQKNLNFSVTKGDIVWARVQFPHQFFPALVLCTDTLGVCVSFFNHRLSPSPRYVIESEVVPFEQSFRWIMGRRLEKCETFYALLHSALKLMGQRVVSSLRCPCQMGVISSQRECGGRGRFDGLKNSSSCCFEPARVVGFVQSVAVLPWVDEVDFVDAVRVVAQVQAFRGYCSVEQKRVYEKTLEAGNDVKQLQCSSLGEKMHSVTQESVALKPKHESQKPIKQVEKNLAIGAVKRLNSRIPVMKGNVSSLHENRLQIIPQTQTRIRKAEFLLEISPCLTFDPFYLMGESLQYVQHGLSRFKNISEQNMADTFFQICCKMREPHFSIPSNIMTQLSYNFNGNKDIKSFTYLTKKRRQLDRPALCDRSFKLQKLSSSSSTNEASVNNEGFPPNDRDQETEGKSHGSNYIRPCTSKVKILELDKSIQKHSQSDIYFNETSGKVTYEVKQSFALKSPSNFVLGAHSYNHEVNVNPETNKASKGSGSTNDLQLNDTRVVSKTEGSTFESKLEPKKTEGSDSTLDQKRLQISSKSADKMLPKSKNSANIKFSSRGCLEKNENHKRSDTSNTMLNSKVGEQSKAQVSHACSKSLHMKFPKDFELPSKSELIKKFRVFGPVDHLKTRVFSFSGSAQVAFFQETDAVTAYLYAKTKKDSFGRANVRFWLDSFEHKRESPKYSTLMSPSSPPVPLKSCLKNSSSQKKDNRKKPYKKKKKRFLEFLEHSGCFILPTFYFVLPSIVFYSKLSPFFISIVFSSSLSTFAIPLQKMSRHPIVKWAQRSDKIYITVDLPDAKDVKLKLEPDGRFLFSAKKDEIPYEVDLELFHKVNVEESKYNIGVRSIVYVIKKAEKKWWDRLIKQEGKPPVFLKVDWDKWVDEEEENERAGMDFDDMDFSKLDMGGDDFDMDDSKEEEEEEIETEEKDGPKKEAAGEEATAPVADEAKA</sequence>
<comment type="similarity">
    <text evidence="1">Belongs to the p23/wos2 family.</text>
</comment>
<dbReference type="GO" id="GO:0051879">
    <property type="term" value="F:Hsp90 protein binding"/>
    <property type="evidence" value="ECO:0007669"/>
    <property type="project" value="UniProtKB-ARBA"/>
</dbReference>
<protein>
    <recommendedName>
        <fullName evidence="2">Co-chaperone protein p23-1</fullName>
    </recommendedName>
</protein>
<evidence type="ECO:0000256" key="3">
    <source>
        <dbReference type="SAM" id="MobiDB-lite"/>
    </source>
</evidence>
<dbReference type="SUPFAM" id="SSF49764">
    <property type="entry name" value="HSP20-like chaperones"/>
    <property type="match status" value="1"/>
</dbReference>
<feature type="domain" description="CS" evidence="4">
    <location>
        <begin position="767"/>
        <end position="854"/>
    </location>
</feature>
<comment type="caution">
    <text evidence="5">The sequence shown here is derived from an EMBL/GenBank/DDBJ whole genome shotgun (WGS) entry which is preliminary data.</text>
</comment>
<dbReference type="Proteomes" id="UP000634136">
    <property type="component" value="Unassembled WGS sequence"/>
</dbReference>
<gene>
    <name evidence="5" type="ORF">G2W53_022946</name>
</gene>
<feature type="compositionally biased region" description="Basic and acidic residues" evidence="3">
    <location>
        <begin position="395"/>
        <end position="405"/>
    </location>
</feature>
<evidence type="ECO:0000313" key="6">
    <source>
        <dbReference type="Proteomes" id="UP000634136"/>
    </source>
</evidence>
<evidence type="ECO:0000256" key="1">
    <source>
        <dbReference type="ARBA" id="ARBA00025733"/>
    </source>
</evidence>
<dbReference type="AlphaFoldDB" id="A0A834TNK3"/>
<feature type="region of interest" description="Disordered" evidence="3">
    <location>
        <begin position="876"/>
        <end position="940"/>
    </location>
</feature>
<dbReference type="FunFam" id="2.60.40.790:FF:000013">
    <property type="entry name" value="Very-long-chain (3R)-3-hydroxyacyl-CoA dehydratase"/>
    <property type="match status" value="1"/>
</dbReference>
<proteinExistence type="inferred from homology"/>